<comment type="caution">
    <text evidence="1">The sequence shown here is derived from an EMBL/GenBank/DDBJ whole genome shotgun (WGS) entry which is preliminary data.</text>
</comment>
<feature type="non-terminal residue" evidence="1">
    <location>
        <position position="1"/>
    </location>
</feature>
<protein>
    <submittedName>
        <fullName evidence="1">Uncharacterized protein</fullName>
    </submittedName>
</protein>
<evidence type="ECO:0000313" key="1">
    <source>
        <dbReference type="EMBL" id="GAH87980.1"/>
    </source>
</evidence>
<proteinExistence type="predicted"/>
<gene>
    <name evidence="1" type="ORF">S03H2_58343</name>
</gene>
<name>X1K2W2_9ZZZZ</name>
<dbReference type="EMBL" id="BARU01037442">
    <property type="protein sequence ID" value="GAH87980.1"/>
    <property type="molecule type" value="Genomic_DNA"/>
</dbReference>
<organism evidence="1">
    <name type="scientific">marine sediment metagenome</name>
    <dbReference type="NCBI Taxonomy" id="412755"/>
    <lineage>
        <taxon>unclassified sequences</taxon>
        <taxon>metagenomes</taxon>
        <taxon>ecological metagenomes</taxon>
    </lineage>
</organism>
<accession>X1K2W2</accession>
<dbReference type="AlphaFoldDB" id="X1K2W2"/>
<reference evidence="1" key="1">
    <citation type="journal article" date="2014" name="Front. Microbiol.">
        <title>High frequency of phylogenetically diverse reductive dehalogenase-homologous genes in deep subseafloor sedimentary metagenomes.</title>
        <authorList>
            <person name="Kawai M."/>
            <person name="Futagami T."/>
            <person name="Toyoda A."/>
            <person name="Takaki Y."/>
            <person name="Nishi S."/>
            <person name="Hori S."/>
            <person name="Arai W."/>
            <person name="Tsubouchi T."/>
            <person name="Morono Y."/>
            <person name="Uchiyama I."/>
            <person name="Ito T."/>
            <person name="Fujiyama A."/>
            <person name="Inagaki F."/>
            <person name="Takami H."/>
        </authorList>
    </citation>
    <scope>NUCLEOTIDE SEQUENCE</scope>
    <source>
        <strain evidence="1">Expedition CK06-06</strain>
    </source>
</reference>
<sequence>KVLTFLRRKSVNILEKTPVIKDAQSAPQLTWRTMFNLYVDLWHTLSVAEKAEWESAARSRHMTGYAWYISQCLRPNPGIYLPLAGGKMQGDIDMEQHRLKDLPLPGLPFEAARKWDLDTLEARWKTGARVYHDVNQAVPHATWTTLAFNSERYDTASMHSTVINNDRITVLIAGKYVCGVCVQWEGNVNGLRQVMIELNRGFFNLAKKPSPFCAGTNLNGYPYFEVVNPV</sequence>